<proteinExistence type="predicted"/>
<comment type="caution">
    <text evidence="3">The sequence shown here is derived from an EMBL/GenBank/DDBJ whole genome shotgun (WGS) entry which is preliminary data.</text>
</comment>
<feature type="region of interest" description="Disordered" evidence="1">
    <location>
        <begin position="36"/>
        <end position="100"/>
    </location>
</feature>
<dbReference type="PANTHER" id="PTHR41532">
    <property type="entry name" value="FIXS PROTEIN"/>
    <property type="match status" value="1"/>
</dbReference>
<keyword evidence="2" id="KW-1133">Transmembrane helix</keyword>
<evidence type="ECO:0000256" key="2">
    <source>
        <dbReference type="SAM" id="Phobius"/>
    </source>
</evidence>
<gene>
    <name evidence="3" type="primary">ccoS</name>
    <name evidence="3" type="ORF">FHP08_15385</name>
</gene>
<dbReference type="Pfam" id="PF03597">
    <property type="entry name" value="FixS"/>
    <property type="match status" value="1"/>
</dbReference>
<dbReference type="AlphaFoldDB" id="A0A5C8NTA4"/>
<reference evidence="3 4" key="1">
    <citation type="submission" date="2019-06" db="EMBL/GenBank/DDBJ databases">
        <title>Quisquiliibacterium sp. nov., isolated from a maize field.</title>
        <authorList>
            <person name="Lin S.-Y."/>
            <person name="Tsai C.-F."/>
            <person name="Young C.-C."/>
        </authorList>
    </citation>
    <scope>NUCLEOTIDE SEQUENCE [LARGE SCALE GENOMIC DNA]</scope>
    <source>
        <strain evidence="3 4">CC-CFT501</strain>
    </source>
</reference>
<keyword evidence="2" id="KW-0472">Membrane</keyword>
<sequence length="100" mass="10876">MKMEALYLLIPLSVVAVFAAAWVFLRMSDSGQFEDMDGPAWSVLHDDDRPARAGEPAADEGGGDHRSAPDTRSGDNRNVADNGDTLRIDAAQDRQETTSR</sequence>
<feature type="compositionally biased region" description="Basic and acidic residues" evidence="1">
    <location>
        <begin position="84"/>
        <end position="100"/>
    </location>
</feature>
<feature type="compositionally biased region" description="Basic and acidic residues" evidence="1">
    <location>
        <begin position="62"/>
        <end position="75"/>
    </location>
</feature>
<protein>
    <submittedName>
        <fullName evidence="3">Cbb3-type cytochrome oxidase assembly protein CcoS</fullName>
    </submittedName>
</protein>
<dbReference type="PANTHER" id="PTHR41532:SF1">
    <property type="entry name" value="FIXS PROTEIN"/>
    <property type="match status" value="1"/>
</dbReference>
<dbReference type="NCBIfam" id="TIGR00847">
    <property type="entry name" value="ccoS"/>
    <property type="match status" value="1"/>
</dbReference>
<evidence type="ECO:0000313" key="4">
    <source>
        <dbReference type="Proteomes" id="UP000321548"/>
    </source>
</evidence>
<evidence type="ECO:0000256" key="1">
    <source>
        <dbReference type="SAM" id="MobiDB-lite"/>
    </source>
</evidence>
<accession>A0A5C8NTA4</accession>
<organism evidence="3 4">
    <name type="scientific">Zeimonas arvi</name>
    <dbReference type="NCBI Taxonomy" id="2498847"/>
    <lineage>
        <taxon>Bacteria</taxon>
        <taxon>Pseudomonadati</taxon>
        <taxon>Pseudomonadota</taxon>
        <taxon>Betaproteobacteria</taxon>
        <taxon>Burkholderiales</taxon>
        <taxon>Burkholderiaceae</taxon>
        <taxon>Zeimonas</taxon>
    </lineage>
</organism>
<feature type="transmembrane region" description="Helical" evidence="2">
    <location>
        <begin position="6"/>
        <end position="25"/>
    </location>
</feature>
<dbReference type="InterPro" id="IPR004714">
    <property type="entry name" value="Cyt_oxidase_maturation_cbb3"/>
</dbReference>
<keyword evidence="4" id="KW-1185">Reference proteome</keyword>
<evidence type="ECO:0000313" key="3">
    <source>
        <dbReference type="EMBL" id="TXL64311.1"/>
    </source>
</evidence>
<dbReference type="OrthoDB" id="9802763at2"/>
<keyword evidence="2" id="KW-0812">Transmembrane</keyword>
<dbReference type="Proteomes" id="UP000321548">
    <property type="component" value="Unassembled WGS sequence"/>
</dbReference>
<dbReference type="EMBL" id="VDUY01000006">
    <property type="protein sequence ID" value="TXL64311.1"/>
    <property type="molecule type" value="Genomic_DNA"/>
</dbReference>
<name>A0A5C8NTA4_9BURK</name>